<evidence type="ECO:0000313" key="4">
    <source>
        <dbReference type="Proteomes" id="UP000003544"/>
    </source>
</evidence>
<keyword evidence="2" id="KW-0732">Signal</keyword>
<keyword evidence="3" id="KW-0378">Hydrolase</keyword>
<organism evidence="3 4">
    <name type="scientific">Methylophaga aminisulfidivorans MP</name>
    <dbReference type="NCBI Taxonomy" id="1026882"/>
    <lineage>
        <taxon>Bacteria</taxon>
        <taxon>Pseudomonadati</taxon>
        <taxon>Pseudomonadota</taxon>
        <taxon>Gammaproteobacteria</taxon>
        <taxon>Thiotrichales</taxon>
        <taxon>Piscirickettsiaceae</taxon>
        <taxon>Methylophaga</taxon>
    </lineage>
</organism>
<evidence type="ECO:0000256" key="1">
    <source>
        <dbReference type="SAM" id="MobiDB-lite"/>
    </source>
</evidence>
<feature type="signal peptide" evidence="2">
    <location>
        <begin position="1"/>
        <end position="26"/>
    </location>
</feature>
<dbReference type="InterPro" id="IPR022529">
    <property type="entry name" value="DUF3530"/>
</dbReference>
<dbReference type="STRING" id="1026882.MAMP_02500"/>
<dbReference type="GO" id="GO:0016746">
    <property type="term" value="F:acyltransferase activity"/>
    <property type="evidence" value="ECO:0007669"/>
    <property type="project" value="UniProtKB-KW"/>
</dbReference>
<dbReference type="Pfam" id="PF12048">
    <property type="entry name" value="DUF3530"/>
    <property type="match status" value="1"/>
</dbReference>
<dbReference type="GO" id="GO:0016787">
    <property type="term" value="F:hydrolase activity"/>
    <property type="evidence" value="ECO:0007669"/>
    <property type="project" value="UniProtKB-KW"/>
</dbReference>
<gene>
    <name evidence="3" type="ORF">MAMP_02500</name>
</gene>
<keyword evidence="4" id="KW-1185">Reference proteome</keyword>
<dbReference type="EMBL" id="AFIG01000001">
    <property type="protein sequence ID" value="EGL55506.1"/>
    <property type="molecule type" value="Genomic_DNA"/>
</dbReference>
<keyword evidence="3" id="KW-0808">Transferase</keyword>
<protein>
    <submittedName>
        <fullName evidence="3">Putative hydrolase or acyltransferase</fullName>
    </submittedName>
</protein>
<proteinExistence type="predicted"/>
<feature type="chain" id="PRO_5003332338" evidence="2">
    <location>
        <begin position="27"/>
        <end position="328"/>
    </location>
</feature>
<evidence type="ECO:0000256" key="2">
    <source>
        <dbReference type="SAM" id="SignalP"/>
    </source>
</evidence>
<dbReference type="Proteomes" id="UP000003544">
    <property type="component" value="Unassembled WGS sequence"/>
</dbReference>
<name>F5SW65_9GAMM</name>
<sequence length="328" mass="35840">MELDLRKLLKFIALLTMGSYLLLAYAADDAEEPSQGDEKETVTEENSPIMLREQGNVEGYVSLTVSEQPIAATYMPDSLGKVAGKVLILPGRGQDIDSDGVIHTLRIGLTKAGWSTMTVAMHYELTPNIYLVPSDADKKPETDSAETTATEPTTEDTTQQQPADENAAAPSESGTETPAAEGDEKKEDAEQAPYVVTNEARIAAAISYLAEKQETGPTILIGFGEAVEWVNDSFSMANGEVGIIWIDASMNQVEPIKVKAILDLISDFPARQNTNAIQRRAEMIKAQAMNYEQRRIVTTSPNFYGVETNVLGIVRGWLHKHFIAKDDT</sequence>
<evidence type="ECO:0000313" key="3">
    <source>
        <dbReference type="EMBL" id="EGL55506.1"/>
    </source>
</evidence>
<feature type="region of interest" description="Disordered" evidence="1">
    <location>
        <begin position="134"/>
        <end position="189"/>
    </location>
</feature>
<keyword evidence="3" id="KW-0012">Acyltransferase</keyword>
<dbReference type="AlphaFoldDB" id="F5SW65"/>
<dbReference type="eggNOG" id="ENOG502ZC25">
    <property type="taxonomic scope" value="Bacteria"/>
</dbReference>
<reference evidence="3 4" key="1">
    <citation type="journal article" date="2011" name="J. Bacteriol.">
        <title>Draft genome sequence of Methylophaga aminisulfidivorans MP T.</title>
        <authorList>
            <person name="Han G.H."/>
            <person name="Kim W."/>
            <person name="Chun J."/>
            <person name="Kim S.W."/>
        </authorList>
    </citation>
    <scope>NUCLEOTIDE SEQUENCE [LARGE SCALE GENOMIC DNA]</scope>
    <source>
        <strain evidence="4">MP(T)</strain>
    </source>
</reference>
<comment type="caution">
    <text evidence="3">The sequence shown here is derived from an EMBL/GenBank/DDBJ whole genome shotgun (WGS) entry which is preliminary data.</text>
</comment>
<feature type="compositionally biased region" description="Low complexity" evidence="1">
    <location>
        <begin position="145"/>
        <end position="165"/>
    </location>
</feature>
<accession>F5SW65</accession>